<protein>
    <submittedName>
        <fullName evidence="8">NfeD family protein</fullName>
    </submittedName>
    <submittedName>
        <fullName evidence="7">NfeD-like protein, NfeD1a</fullName>
    </submittedName>
</protein>
<dbReference type="InterPro" id="IPR012340">
    <property type="entry name" value="NA-bd_OB-fold"/>
</dbReference>
<reference evidence="9 11" key="2">
    <citation type="submission" date="2018-06" db="EMBL/GenBank/DDBJ databases">
        <authorList>
            <consortium name="IHU Genomes"/>
        </authorList>
    </citation>
    <scope>NUCLEOTIDE SEQUENCE [LARGE SCALE GENOMIC DNA]</scope>
    <source>
        <strain evidence="9 11">NEC25</strain>
    </source>
</reference>
<name>A0A2A7MLC4_9CLOT</name>
<evidence type="ECO:0000313" key="7">
    <source>
        <dbReference type="EMBL" id="CAG9706176.1"/>
    </source>
</evidence>
<evidence type="ECO:0000256" key="4">
    <source>
        <dbReference type="ARBA" id="ARBA00023136"/>
    </source>
</evidence>
<feature type="transmembrane region" description="Helical" evidence="5">
    <location>
        <begin position="46"/>
        <end position="68"/>
    </location>
</feature>
<evidence type="ECO:0000256" key="1">
    <source>
        <dbReference type="ARBA" id="ARBA00004141"/>
    </source>
</evidence>
<dbReference type="Proteomes" id="UP000789738">
    <property type="component" value="Unassembled WGS sequence"/>
</dbReference>
<keyword evidence="2 5" id="KW-0812">Transmembrane</keyword>
<accession>A0A2A7MLC4</accession>
<gene>
    <name evidence="7" type="ORF">CNEO_42293</name>
    <name evidence="9" type="ORF">CNEONATNEC25_02903</name>
    <name evidence="8" type="ORF">CQ394_09515</name>
</gene>
<evidence type="ECO:0000313" key="9">
    <source>
        <dbReference type="EMBL" id="VCT85302.1"/>
    </source>
</evidence>
<dbReference type="EMBL" id="UWJD01000002">
    <property type="protein sequence ID" value="VCT85302.1"/>
    <property type="molecule type" value="Genomic_DNA"/>
</dbReference>
<evidence type="ECO:0000313" key="10">
    <source>
        <dbReference type="Proteomes" id="UP000220840"/>
    </source>
</evidence>
<dbReference type="InterPro" id="IPR052165">
    <property type="entry name" value="Membrane_assoc_protease"/>
</dbReference>
<comment type="subcellular location">
    <subcellularLocation>
        <location evidence="1">Membrane</location>
        <topology evidence="1">Multi-pass membrane protein</topology>
    </subcellularLocation>
</comment>
<keyword evidence="4 5" id="KW-0472">Membrane</keyword>
<keyword evidence="10" id="KW-1185">Reference proteome</keyword>
<organism evidence="8 10">
    <name type="scientific">Clostridium neonatale</name>
    <dbReference type="NCBI Taxonomy" id="137838"/>
    <lineage>
        <taxon>Bacteria</taxon>
        <taxon>Bacillati</taxon>
        <taxon>Bacillota</taxon>
        <taxon>Clostridia</taxon>
        <taxon>Eubacteriales</taxon>
        <taxon>Clostridiaceae</taxon>
        <taxon>Clostridium</taxon>
    </lineage>
</organism>
<sequence length="140" mass="15787">MGWVIVWLIIAIVAGAIDVLTSNFFFVLFSIGSIVAAICAGLGVPFLYQIIVFSIISLIAMIFGYPWLKKKYKMMHKRIPLMEETYIGKILIAEKDIETKAQIKVGGEYWTAVNEGEKITKNEKFEITGIDGIKLKIKRI</sequence>
<evidence type="ECO:0000256" key="5">
    <source>
        <dbReference type="SAM" id="Phobius"/>
    </source>
</evidence>
<evidence type="ECO:0000313" key="11">
    <source>
        <dbReference type="Proteomes" id="UP000431451"/>
    </source>
</evidence>
<dbReference type="EMBL" id="CAKJVE010000004">
    <property type="protein sequence ID" value="CAG9706176.1"/>
    <property type="molecule type" value="Genomic_DNA"/>
</dbReference>
<dbReference type="SUPFAM" id="SSF141322">
    <property type="entry name" value="NfeD domain-like"/>
    <property type="match status" value="1"/>
</dbReference>
<feature type="domain" description="NfeD-like C-terminal" evidence="6">
    <location>
        <begin position="84"/>
        <end position="139"/>
    </location>
</feature>
<dbReference type="PANTHER" id="PTHR33507">
    <property type="entry name" value="INNER MEMBRANE PROTEIN YBBJ"/>
    <property type="match status" value="1"/>
</dbReference>
<evidence type="ECO:0000259" key="6">
    <source>
        <dbReference type="Pfam" id="PF01957"/>
    </source>
</evidence>
<dbReference type="Proteomes" id="UP000431451">
    <property type="component" value="Unassembled WGS sequence"/>
</dbReference>
<dbReference type="Gene3D" id="2.40.50.140">
    <property type="entry name" value="Nucleic acid-binding proteins"/>
    <property type="match status" value="1"/>
</dbReference>
<dbReference type="OrthoDB" id="1726749at2"/>
<evidence type="ECO:0000256" key="3">
    <source>
        <dbReference type="ARBA" id="ARBA00022989"/>
    </source>
</evidence>
<dbReference type="STRING" id="137838.GCA_001458595_03376"/>
<keyword evidence="3 5" id="KW-1133">Transmembrane helix</keyword>
<dbReference type="GeneID" id="68878365"/>
<dbReference type="Proteomes" id="UP000220840">
    <property type="component" value="Unassembled WGS sequence"/>
</dbReference>
<evidence type="ECO:0000313" key="8">
    <source>
        <dbReference type="EMBL" id="PEG31918.1"/>
    </source>
</evidence>
<dbReference type="InterPro" id="IPR002810">
    <property type="entry name" value="NfeD-like_C"/>
</dbReference>
<feature type="transmembrane region" description="Helical" evidence="5">
    <location>
        <begin position="7"/>
        <end position="40"/>
    </location>
</feature>
<proteinExistence type="predicted"/>
<reference evidence="7" key="3">
    <citation type="submission" date="2021-10" db="EMBL/GenBank/DDBJ databases">
        <authorList>
            <person name="Mesa V."/>
        </authorList>
    </citation>
    <scope>NUCLEOTIDE SEQUENCE</scope>
    <source>
        <strain evidence="7">CC3_PB</strain>
    </source>
</reference>
<dbReference type="RefSeq" id="WP_058296067.1">
    <property type="nucleotide sequence ID" value="NZ_CAKJVD010000047.1"/>
</dbReference>
<dbReference type="EMBL" id="PDCJ01000001">
    <property type="protein sequence ID" value="PEG31918.1"/>
    <property type="molecule type" value="Genomic_DNA"/>
</dbReference>
<evidence type="ECO:0000256" key="2">
    <source>
        <dbReference type="ARBA" id="ARBA00022692"/>
    </source>
</evidence>
<reference evidence="8 10" key="1">
    <citation type="submission" date="2017-10" db="EMBL/GenBank/DDBJ databases">
        <title>Effective Description of Clostridium neonatale sp. nov. linked to necrotizing enterocolitis in neonates and a clarification of species assignable to the genus Clostridium (Prazmowski 1880) emend. Lawson and Rainey 2016.</title>
        <authorList>
            <person name="Bernard K."/>
            <person name="Burdz T."/>
            <person name="Wiebe D."/>
            <person name="Balcewich B."/>
            <person name="Alfa M."/>
            <person name="Bernier A.-M."/>
        </authorList>
    </citation>
    <scope>NUCLEOTIDE SEQUENCE [LARGE SCALE GENOMIC DNA]</scope>
    <source>
        <strain evidence="8 10">LCDC99A005</strain>
    </source>
</reference>
<dbReference type="GO" id="GO:0005886">
    <property type="term" value="C:plasma membrane"/>
    <property type="evidence" value="ECO:0007669"/>
    <property type="project" value="TreeGrafter"/>
</dbReference>
<dbReference type="AlphaFoldDB" id="A0A2A7MLC4"/>
<dbReference type="Pfam" id="PF01957">
    <property type="entry name" value="NfeD"/>
    <property type="match status" value="1"/>
</dbReference>
<dbReference type="PANTHER" id="PTHR33507:SF3">
    <property type="entry name" value="INNER MEMBRANE PROTEIN YBBJ"/>
    <property type="match status" value="1"/>
</dbReference>